<evidence type="ECO:0000313" key="1">
    <source>
        <dbReference type="EMBL" id="KJA17369.1"/>
    </source>
</evidence>
<name>A0A0D2NE83_HYPSF</name>
<keyword evidence="2" id="KW-1185">Reference proteome</keyword>
<reference evidence="2" key="1">
    <citation type="submission" date="2014-04" db="EMBL/GenBank/DDBJ databases">
        <title>Evolutionary Origins and Diversification of the Mycorrhizal Mutualists.</title>
        <authorList>
            <consortium name="DOE Joint Genome Institute"/>
            <consortium name="Mycorrhizal Genomics Consortium"/>
            <person name="Kohler A."/>
            <person name="Kuo A."/>
            <person name="Nagy L.G."/>
            <person name="Floudas D."/>
            <person name="Copeland A."/>
            <person name="Barry K.W."/>
            <person name="Cichocki N."/>
            <person name="Veneault-Fourrey C."/>
            <person name="LaButti K."/>
            <person name="Lindquist E.A."/>
            <person name="Lipzen A."/>
            <person name="Lundell T."/>
            <person name="Morin E."/>
            <person name="Murat C."/>
            <person name="Riley R."/>
            <person name="Ohm R."/>
            <person name="Sun H."/>
            <person name="Tunlid A."/>
            <person name="Henrissat B."/>
            <person name="Grigoriev I.V."/>
            <person name="Hibbett D.S."/>
            <person name="Martin F."/>
        </authorList>
    </citation>
    <scope>NUCLEOTIDE SEQUENCE [LARGE SCALE GENOMIC DNA]</scope>
    <source>
        <strain evidence="2">FD-334 SS-4</strain>
    </source>
</reference>
<sequence>MFADKKALHTTRISSQVCRRWRDLMLDRPFLWARLIDMEEIRHASTPQRWWNVLIQRSGAALLWIRAESESFRRSHPEATDNSIKLEQLFFGFINSNWHRIQRLVIDGNYPAPGLTHAMVSFPAPQLKEFEMPLPKETGDSRSGDLDNEGTITTPIFSGHAPLLRRFRCVGYIVDRQAPWLGNLHSIELNRLYSISDALAVLSAAHSLTEIIIDKLVDGKPSEPLFNVSLPRLKSFRCEASPQPCARLLGQLEFPLGCSMNIHISKYNDPNSIAEENPYLLQVVNIFSLYTKRHLQSSHK</sequence>
<gene>
    <name evidence="1" type="ORF">HYPSUDRAFT_1025047</name>
</gene>
<dbReference type="OrthoDB" id="2914771at2759"/>
<proteinExistence type="predicted"/>
<protein>
    <submittedName>
        <fullName evidence="1">Uncharacterized protein</fullName>
    </submittedName>
</protein>
<evidence type="ECO:0000313" key="2">
    <source>
        <dbReference type="Proteomes" id="UP000054270"/>
    </source>
</evidence>
<accession>A0A0D2NE83</accession>
<dbReference type="AlphaFoldDB" id="A0A0D2NE83"/>
<organism evidence="1 2">
    <name type="scientific">Hypholoma sublateritium (strain FD-334 SS-4)</name>
    <dbReference type="NCBI Taxonomy" id="945553"/>
    <lineage>
        <taxon>Eukaryota</taxon>
        <taxon>Fungi</taxon>
        <taxon>Dikarya</taxon>
        <taxon>Basidiomycota</taxon>
        <taxon>Agaricomycotina</taxon>
        <taxon>Agaricomycetes</taxon>
        <taxon>Agaricomycetidae</taxon>
        <taxon>Agaricales</taxon>
        <taxon>Agaricineae</taxon>
        <taxon>Strophariaceae</taxon>
        <taxon>Hypholoma</taxon>
    </lineage>
</organism>
<dbReference type="EMBL" id="KN817605">
    <property type="protein sequence ID" value="KJA17369.1"/>
    <property type="molecule type" value="Genomic_DNA"/>
</dbReference>
<dbReference type="Proteomes" id="UP000054270">
    <property type="component" value="Unassembled WGS sequence"/>
</dbReference>